<reference evidence="4 5" key="1">
    <citation type="submission" date="2019-01" db="EMBL/GenBank/DDBJ databases">
        <title>Genome sequencing of strain 2JSPR-7.</title>
        <authorList>
            <person name="Heo J."/>
            <person name="Kim S.-J."/>
            <person name="Kim J.-S."/>
            <person name="Hong S.-B."/>
            <person name="Kwon S.-W."/>
        </authorList>
    </citation>
    <scope>NUCLEOTIDE SEQUENCE [LARGE SCALE GENOMIC DNA]</scope>
    <source>
        <strain evidence="4 5">2JSPR-7</strain>
    </source>
</reference>
<dbReference type="Pfam" id="PF01841">
    <property type="entry name" value="Transglut_core"/>
    <property type="match status" value="1"/>
</dbReference>
<dbReference type="InterPro" id="IPR002931">
    <property type="entry name" value="Transglutaminase-like"/>
</dbReference>
<gene>
    <name evidence="4" type="ORF">ET495_01475</name>
</gene>
<keyword evidence="2" id="KW-1133">Transmembrane helix</keyword>
<accession>A0A4P6EIP6</accession>
<dbReference type="EMBL" id="CP035495">
    <property type="protein sequence ID" value="QAY62165.1"/>
    <property type="molecule type" value="Genomic_DNA"/>
</dbReference>
<feature type="transmembrane region" description="Helical" evidence="2">
    <location>
        <begin position="123"/>
        <end position="142"/>
    </location>
</feature>
<feature type="region of interest" description="Disordered" evidence="1">
    <location>
        <begin position="631"/>
        <end position="665"/>
    </location>
</feature>
<sequence length="821" mass="86307">MSSHRRGTPWSAREAGDALFVLAMLGVAAAAAWPIYRSTSYLALVGAAVAAGATIAVLRRRWPSGALVAGAAALAYLGIGLTLVMPVWSDGVLASARGVLFGVVTAWKDLLTVDLPVGGYRNLLAPALVVFLAGALGGLTLAWRPGRGAGFAVPLLLATQVFGLLFGADAPGTPWRVAGVDLASQREALLGLGGFLVALCWLAWRARAARVGALRRAARAGGLPAPRLKAGPAALRAASCGGVLMVAVVVGVVVAPVVDDQPRQVLRTGDGPDLAVRAAVSPLTLYRRFFDADTYEKPLFSVRADGPMPDRVRLAVLTSYDGREFTVGSPSQPTLLRRVPSRLTPLPGTPTQVTVTGGHLGAVTPLWLPIAGSPESVTFQGARARALTDGFYFDRAAGGAVDTAPGGLREGDRYRIDATAPARAEVSTLTAPGGSPRWKPPQSLLDWLDANPVPAGGPGLVKAVETLRARGYLSHDVDVDAATMPWVSALAPQGYAYVPSAAGHSLGRIDQMFRALNERQMAVDGAGAPEETLVGAVGDDEQFATAAALLADQLGFPARVVLGARLTADAHDPADPGFPVCADGVCTGASMAAWVEVQGADGRWAALDVTPQYTKPIVDRPQDTRLPENATEVLPKTAQEVAPPDPSRSGGSRRAAHQPHGDAGPSRLWPVLRAVALGILVLVLLLGPPGTVVLAKALRRRSRRRDPDVRERIASGWDELVDTAVDQGARGWSGRTRREMATTFGTRTALALAHESDRATYSDSVVTDDEAHAFWDLVEAECRDLRAQASPWRRLRAAVSLASLLRRPRPSDERRARPAGV</sequence>
<name>A0A4P6EIP6_9MICO</name>
<feature type="transmembrane region" description="Helical" evidence="2">
    <location>
        <begin position="15"/>
        <end position="35"/>
    </location>
</feature>
<feature type="transmembrane region" description="Helical" evidence="2">
    <location>
        <begin position="674"/>
        <end position="695"/>
    </location>
</feature>
<feature type="transmembrane region" description="Helical" evidence="2">
    <location>
        <begin position="237"/>
        <end position="258"/>
    </location>
</feature>
<feature type="domain" description="Transglutaminase-like" evidence="3">
    <location>
        <begin position="523"/>
        <end position="608"/>
    </location>
</feature>
<keyword evidence="5" id="KW-1185">Reference proteome</keyword>
<dbReference type="RefSeq" id="WP_129202041.1">
    <property type="nucleotide sequence ID" value="NZ_CP035495.1"/>
</dbReference>
<evidence type="ECO:0000256" key="2">
    <source>
        <dbReference type="SAM" id="Phobius"/>
    </source>
</evidence>
<dbReference type="AlphaFoldDB" id="A0A4P6EIP6"/>
<proteinExistence type="predicted"/>
<dbReference type="SUPFAM" id="SSF54001">
    <property type="entry name" value="Cysteine proteinases"/>
    <property type="match status" value="1"/>
</dbReference>
<feature type="transmembrane region" description="Helical" evidence="2">
    <location>
        <begin position="41"/>
        <end position="58"/>
    </location>
</feature>
<evidence type="ECO:0000313" key="4">
    <source>
        <dbReference type="EMBL" id="QAY62165.1"/>
    </source>
</evidence>
<dbReference type="OrthoDB" id="3651060at2"/>
<protein>
    <submittedName>
        <fullName evidence="4">Transglutaminase</fullName>
    </submittedName>
</protein>
<evidence type="ECO:0000256" key="1">
    <source>
        <dbReference type="SAM" id="MobiDB-lite"/>
    </source>
</evidence>
<keyword evidence="2" id="KW-0812">Transmembrane</keyword>
<dbReference type="InterPro" id="IPR038765">
    <property type="entry name" value="Papain-like_cys_pep_sf"/>
</dbReference>
<dbReference type="KEGG" id="xyl:ET495_01475"/>
<feature type="transmembrane region" description="Helical" evidence="2">
    <location>
        <begin position="188"/>
        <end position="206"/>
    </location>
</feature>
<organism evidence="4 5">
    <name type="scientific">Xylanimonas allomyrinae</name>
    <dbReference type="NCBI Taxonomy" id="2509459"/>
    <lineage>
        <taxon>Bacteria</taxon>
        <taxon>Bacillati</taxon>
        <taxon>Actinomycetota</taxon>
        <taxon>Actinomycetes</taxon>
        <taxon>Micrococcales</taxon>
        <taxon>Promicromonosporaceae</taxon>
        <taxon>Xylanimonas</taxon>
    </lineage>
</organism>
<dbReference type="Proteomes" id="UP000291758">
    <property type="component" value="Chromosome"/>
</dbReference>
<feature type="transmembrane region" description="Helical" evidence="2">
    <location>
        <begin position="65"/>
        <end position="88"/>
    </location>
</feature>
<evidence type="ECO:0000313" key="5">
    <source>
        <dbReference type="Proteomes" id="UP000291758"/>
    </source>
</evidence>
<feature type="transmembrane region" description="Helical" evidence="2">
    <location>
        <begin position="149"/>
        <end position="168"/>
    </location>
</feature>
<keyword evidence="2" id="KW-0472">Membrane</keyword>
<evidence type="ECO:0000259" key="3">
    <source>
        <dbReference type="Pfam" id="PF01841"/>
    </source>
</evidence>